<evidence type="ECO:0000256" key="5">
    <source>
        <dbReference type="ARBA" id="ARBA00022679"/>
    </source>
</evidence>
<dbReference type="PIRSF" id="PIRSF009360">
    <property type="entry name" value="UCP009360"/>
    <property type="match status" value="1"/>
</dbReference>
<reference evidence="16" key="1">
    <citation type="submission" date="2025-08" db="UniProtKB">
        <authorList>
            <consortium name="RefSeq"/>
        </authorList>
    </citation>
    <scope>IDENTIFICATION</scope>
    <source>
        <tissue evidence="16">Fruit stalk</tissue>
    </source>
</reference>
<evidence type="ECO:0000256" key="8">
    <source>
        <dbReference type="ARBA" id="ARBA00022989"/>
    </source>
</evidence>
<keyword evidence="4" id="KW-0328">Glycosyltransferase</keyword>
<gene>
    <name evidence="16" type="primary">LOC111289290</name>
</gene>
<evidence type="ECO:0000256" key="14">
    <source>
        <dbReference type="SAM" id="Phobius"/>
    </source>
</evidence>
<keyword evidence="9 14" id="KW-0472">Membrane</keyword>
<accession>A0A6P5Y6B6</accession>
<dbReference type="GO" id="GO:0006004">
    <property type="term" value="P:fucose metabolic process"/>
    <property type="evidence" value="ECO:0007669"/>
    <property type="project" value="UniProtKB-KW"/>
</dbReference>
<name>A0A6P5Y6B6_DURZI</name>
<dbReference type="KEGG" id="dzi:111289290"/>
<keyword evidence="6 14" id="KW-0812">Transmembrane</keyword>
<sequence>MARSGRVIRNPFISITPRSSTQLFSVSPLTSIFSTKKTSASLSIFVLSFLVSFTFLGISIVRFFPSSQDSIQCSIVSPTSPSPHHSLSSSYSQIILAALLSGLNSYNESEPRVGSSAMVPLPVHVVSGNLSEEEKEFWKQPDGKGYRPCLDSSIGYRRRSAKISKETNKFLVVVATGGLNQQRNQVIDAVVIARILEAALVVPILQVNQIWEDESEFPDIYDVEHFKKTLRADVRVVTSLPSTHLMVKQTIVAQIPYNVSPHWIRAKFFKQLSQEGVLVLKGLDSRLSKNLPADLQKLRCKVAFHALRFAGPILQLGNQLARRMWVEGPYIALHLRLEKDVWVRTGCLTGLGPEYDKIITQIQKSQPQYLTGRVKMSYTQRRLSGLCPLNALEMARFLKALGAPRSARFYIAGGEPFGGSKALQPLTAEFPNLVRKETLAREGELSPFLNSSSALSALDYIVSFNSDIFIPSHGGNMGRSLQGHRAYTGHRKSIRPNKRTMLPLFEDSSISDKEFSSIIRSMHNNSMMPQLRKKGRDKDVIAYPVPECMCRHGTGVF</sequence>
<keyword evidence="10" id="KW-0325">Glycoprotein</keyword>
<keyword evidence="11" id="KW-0294">Fucose metabolism</keyword>
<evidence type="ECO:0000256" key="3">
    <source>
        <dbReference type="ARBA" id="ARBA00007737"/>
    </source>
</evidence>
<dbReference type="InterPro" id="IPR024709">
    <property type="entry name" value="FucosylTrfase_pln"/>
</dbReference>
<protein>
    <recommendedName>
        <fullName evidence="13">O-fucosyltransferase family protein</fullName>
    </recommendedName>
</protein>
<dbReference type="GO" id="GO:0016757">
    <property type="term" value="F:glycosyltransferase activity"/>
    <property type="evidence" value="ECO:0007669"/>
    <property type="project" value="UniProtKB-KW"/>
</dbReference>
<evidence type="ECO:0000313" key="15">
    <source>
        <dbReference type="Proteomes" id="UP000515121"/>
    </source>
</evidence>
<keyword evidence="8 14" id="KW-1133">Transmembrane helix</keyword>
<dbReference type="PANTHER" id="PTHR31741">
    <property type="entry name" value="OS02G0726500 PROTEIN-RELATED"/>
    <property type="match status" value="1"/>
</dbReference>
<dbReference type="OrthoDB" id="2016498at2759"/>
<evidence type="ECO:0000256" key="12">
    <source>
        <dbReference type="ARBA" id="ARBA00023277"/>
    </source>
</evidence>
<dbReference type="RefSeq" id="XP_022735950.1">
    <property type="nucleotide sequence ID" value="XM_022880215.1"/>
</dbReference>
<dbReference type="GeneID" id="111289290"/>
<evidence type="ECO:0000313" key="16">
    <source>
        <dbReference type="RefSeq" id="XP_022735950.1"/>
    </source>
</evidence>
<comment type="pathway">
    <text evidence="2">Glycan metabolism.</text>
</comment>
<dbReference type="AlphaFoldDB" id="A0A6P5Y6B6"/>
<evidence type="ECO:0000256" key="1">
    <source>
        <dbReference type="ARBA" id="ARBA00004606"/>
    </source>
</evidence>
<evidence type="ECO:0000256" key="10">
    <source>
        <dbReference type="ARBA" id="ARBA00023180"/>
    </source>
</evidence>
<evidence type="ECO:0000256" key="4">
    <source>
        <dbReference type="ARBA" id="ARBA00022676"/>
    </source>
</evidence>
<dbReference type="CDD" id="cd11299">
    <property type="entry name" value="O-FucT_plant"/>
    <property type="match status" value="1"/>
</dbReference>
<organism evidence="15 16">
    <name type="scientific">Durio zibethinus</name>
    <name type="common">Durian</name>
    <dbReference type="NCBI Taxonomy" id="66656"/>
    <lineage>
        <taxon>Eukaryota</taxon>
        <taxon>Viridiplantae</taxon>
        <taxon>Streptophyta</taxon>
        <taxon>Embryophyta</taxon>
        <taxon>Tracheophyta</taxon>
        <taxon>Spermatophyta</taxon>
        <taxon>Magnoliopsida</taxon>
        <taxon>eudicotyledons</taxon>
        <taxon>Gunneridae</taxon>
        <taxon>Pentapetalae</taxon>
        <taxon>rosids</taxon>
        <taxon>malvids</taxon>
        <taxon>Malvales</taxon>
        <taxon>Malvaceae</taxon>
        <taxon>Helicteroideae</taxon>
        <taxon>Durio</taxon>
    </lineage>
</organism>
<dbReference type="InterPro" id="IPR019378">
    <property type="entry name" value="GDP-Fuc_O-FucTrfase"/>
</dbReference>
<keyword evidence="7" id="KW-0735">Signal-anchor</keyword>
<evidence type="ECO:0000256" key="6">
    <source>
        <dbReference type="ARBA" id="ARBA00022692"/>
    </source>
</evidence>
<proteinExistence type="inferred from homology"/>
<feature type="transmembrane region" description="Helical" evidence="14">
    <location>
        <begin position="42"/>
        <end position="64"/>
    </location>
</feature>
<keyword evidence="5" id="KW-0808">Transferase</keyword>
<dbReference type="PANTHER" id="PTHR31741:SF63">
    <property type="entry name" value="O-FUCOSYLTRANSFERASE 37"/>
    <property type="match status" value="1"/>
</dbReference>
<evidence type="ECO:0000256" key="9">
    <source>
        <dbReference type="ARBA" id="ARBA00023136"/>
    </source>
</evidence>
<comment type="subcellular location">
    <subcellularLocation>
        <location evidence="1">Membrane</location>
        <topology evidence="1">Single-pass type II membrane protein</topology>
    </subcellularLocation>
</comment>
<keyword evidence="12" id="KW-0119">Carbohydrate metabolism</keyword>
<dbReference type="GO" id="GO:0016020">
    <property type="term" value="C:membrane"/>
    <property type="evidence" value="ECO:0007669"/>
    <property type="project" value="UniProtKB-SubCell"/>
</dbReference>
<dbReference type="GO" id="GO:0005737">
    <property type="term" value="C:cytoplasm"/>
    <property type="evidence" value="ECO:0007669"/>
    <property type="project" value="TreeGrafter"/>
</dbReference>
<evidence type="ECO:0000256" key="11">
    <source>
        <dbReference type="ARBA" id="ARBA00023253"/>
    </source>
</evidence>
<dbReference type="Proteomes" id="UP000515121">
    <property type="component" value="Unplaced"/>
</dbReference>
<evidence type="ECO:0000256" key="13">
    <source>
        <dbReference type="ARBA" id="ARBA00030350"/>
    </source>
</evidence>
<dbReference type="Pfam" id="PF10250">
    <property type="entry name" value="O-FucT"/>
    <property type="match status" value="1"/>
</dbReference>
<evidence type="ECO:0000256" key="2">
    <source>
        <dbReference type="ARBA" id="ARBA00004881"/>
    </source>
</evidence>
<comment type="similarity">
    <text evidence="3">Belongs to the glycosyltransferase GT106 family.</text>
</comment>
<keyword evidence="15" id="KW-1185">Reference proteome</keyword>
<evidence type="ECO:0000256" key="7">
    <source>
        <dbReference type="ARBA" id="ARBA00022968"/>
    </source>
</evidence>